<dbReference type="PROSITE" id="PS50929">
    <property type="entry name" value="ABC_TM1F"/>
    <property type="match status" value="1"/>
</dbReference>
<keyword evidence="3" id="KW-0547">Nucleotide-binding</keyword>
<dbReference type="PANTHER" id="PTHR43394">
    <property type="entry name" value="ATP-DEPENDENT PERMEASE MDL1, MITOCHONDRIAL"/>
    <property type="match status" value="1"/>
</dbReference>
<dbReference type="PROSITE" id="PS50893">
    <property type="entry name" value="ABC_TRANSPORTER_2"/>
    <property type="match status" value="1"/>
</dbReference>
<feature type="transmembrane region" description="Helical" evidence="7">
    <location>
        <begin position="138"/>
        <end position="160"/>
    </location>
</feature>
<evidence type="ECO:0000313" key="10">
    <source>
        <dbReference type="EMBL" id="SFP65319.1"/>
    </source>
</evidence>
<dbReference type="AlphaFoldDB" id="A0A1I5S3M3"/>
<evidence type="ECO:0000256" key="5">
    <source>
        <dbReference type="ARBA" id="ARBA00022989"/>
    </source>
</evidence>
<dbReference type="SMART" id="SM00382">
    <property type="entry name" value="AAA"/>
    <property type="match status" value="1"/>
</dbReference>
<dbReference type="InterPro" id="IPR017871">
    <property type="entry name" value="ABC_transporter-like_CS"/>
</dbReference>
<dbReference type="SUPFAM" id="SSF52540">
    <property type="entry name" value="P-loop containing nucleoside triphosphate hydrolases"/>
    <property type="match status" value="1"/>
</dbReference>
<dbReference type="Gene3D" id="1.20.1560.10">
    <property type="entry name" value="ABC transporter type 1, transmembrane domain"/>
    <property type="match status" value="1"/>
</dbReference>
<name>A0A1I5S3M3_9PSEU</name>
<dbReference type="InterPro" id="IPR039421">
    <property type="entry name" value="Type_1_exporter"/>
</dbReference>
<dbReference type="STRING" id="112413.SAMN05421854_106174"/>
<dbReference type="SUPFAM" id="SSF90123">
    <property type="entry name" value="ABC transporter transmembrane region"/>
    <property type="match status" value="1"/>
</dbReference>
<evidence type="ECO:0000313" key="11">
    <source>
        <dbReference type="Proteomes" id="UP000199137"/>
    </source>
</evidence>
<keyword evidence="6 7" id="KW-0472">Membrane</keyword>
<evidence type="ECO:0000256" key="3">
    <source>
        <dbReference type="ARBA" id="ARBA00022741"/>
    </source>
</evidence>
<dbReference type="GO" id="GO:0005886">
    <property type="term" value="C:plasma membrane"/>
    <property type="evidence" value="ECO:0007669"/>
    <property type="project" value="UniProtKB-SubCell"/>
</dbReference>
<protein>
    <submittedName>
        <fullName evidence="10">ATP-binding cassette, subfamily B</fullName>
    </submittedName>
</protein>
<keyword evidence="4 10" id="KW-0067">ATP-binding</keyword>
<dbReference type="InterPro" id="IPR027417">
    <property type="entry name" value="P-loop_NTPase"/>
</dbReference>
<dbReference type="InterPro" id="IPR003593">
    <property type="entry name" value="AAA+_ATPase"/>
</dbReference>
<dbReference type="GO" id="GO:0005524">
    <property type="term" value="F:ATP binding"/>
    <property type="evidence" value="ECO:0007669"/>
    <property type="project" value="UniProtKB-KW"/>
</dbReference>
<sequence>MRNAGETTTPRAAVRLLGQCLRAQWKHVLPAIAGGAVFQLSSVIFPLCVEKAIDQGINAGDQAATLRWALAIVGAAALLVAGLALMQWQITVAAVSASNGLRAGLLDHGLRMDRRGLARFGRGDLATRGTRDVDFVHHWLAGFASMVTGLGGFAVILVLIGRLDGLLALVGLATVPALVALNIVLPQRFSAANNRLAAAHGARADSVEELLSASVAVRGIGGFGPLLDRHAEHSRTVAEETVATAKAAANWAATGPFVPGLATAAGLLAGGWAAIDGALTVGGLVAFTTWMAMLGMWVGVLTDRFTQLGEALTAGRRIAEVLAAPAAADAGQPLPGPAALVASGAVARPGPDRTIGPFDLTVAPGEFVAVTGPMGAGKSTLLRMLAGWSDPDTGTVRYGDVDLRTAARGEIRRRLVFVPQRPALLSGTIRENLMLGRPRLTEEELRSACAAAAIHDYLASLPKGYDTETGEGGATLSGGQLQRLALAQAFLHGADVLLLDDVTSAVDAATEQRILAGLREWLDAGEGRAVVFAGHRSAVAEAADRVVALPAGAVPDAVGACRA</sequence>
<evidence type="ECO:0000256" key="4">
    <source>
        <dbReference type="ARBA" id="ARBA00022840"/>
    </source>
</evidence>
<comment type="subcellular location">
    <subcellularLocation>
        <location evidence="1">Cell membrane</location>
        <topology evidence="1">Multi-pass membrane protein</topology>
    </subcellularLocation>
</comment>
<feature type="transmembrane region" description="Helical" evidence="7">
    <location>
        <begin position="281"/>
        <end position="301"/>
    </location>
</feature>
<dbReference type="InterPro" id="IPR011527">
    <property type="entry name" value="ABC1_TM_dom"/>
</dbReference>
<feature type="domain" description="ABC transporter" evidence="8">
    <location>
        <begin position="340"/>
        <end position="560"/>
    </location>
</feature>
<feature type="transmembrane region" description="Helical" evidence="7">
    <location>
        <begin position="166"/>
        <end position="185"/>
    </location>
</feature>
<dbReference type="EMBL" id="FOWC01000006">
    <property type="protein sequence ID" value="SFP65319.1"/>
    <property type="molecule type" value="Genomic_DNA"/>
</dbReference>
<dbReference type="PROSITE" id="PS00211">
    <property type="entry name" value="ABC_TRANSPORTER_1"/>
    <property type="match status" value="1"/>
</dbReference>
<dbReference type="GO" id="GO:0016887">
    <property type="term" value="F:ATP hydrolysis activity"/>
    <property type="evidence" value="ECO:0007669"/>
    <property type="project" value="InterPro"/>
</dbReference>
<dbReference type="Gene3D" id="3.40.50.300">
    <property type="entry name" value="P-loop containing nucleotide triphosphate hydrolases"/>
    <property type="match status" value="1"/>
</dbReference>
<feature type="domain" description="ABC transmembrane type-1" evidence="9">
    <location>
        <begin position="31"/>
        <end position="310"/>
    </location>
</feature>
<keyword evidence="2 7" id="KW-0812">Transmembrane</keyword>
<dbReference type="RefSeq" id="WP_167545407.1">
    <property type="nucleotide sequence ID" value="NZ_FOWC01000006.1"/>
</dbReference>
<evidence type="ECO:0000259" key="8">
    <source>
        <dbReference type="PROSITE" id="PS50893"/>
    </source>
</evidence>
<dbReference type="Proteomes" id="UP000199137">
    <property type="component" value="Unassembled WGS sequence"/>
</dbReference>
<keyword evidence="5 7" id="KW-1133">Transmembrane helix</keyword>
<gene>
    <name evidence="10" type="ORF">SAMN05421854_106174</name>
</gene>
<proteinExistence type="predicted"/>
<dbReference type="InterPro" id="IPR036640">
    <property type="entry name" value="ABC1_TM_sf"/>
</dbReference>
<feature type="transmembrane region" description="Helical" evidence="7">
    <location>
        <begin position="68"/>
        <end position="86"/>
    </location>
</feature>
<feature type="transmembrane region" description="Helical" evidence="7">
    <location>
        <begin position="256"/>
        <end position="275"/>
    </location>
</feature>
<dbReference type="Pfam" id="PF00664">
    <property type="entry name" value="ABC_membrane"/>
    <property type="match status" value="1"/>
</dbReference>
<evidence type="ECO:0000256" key="2">
    <source>
        <dbReference type="ARBA" id="ARBA00022692"/>
    </source>
</evidence>
<dbReference type="InterPro" id="IPR003439">
    <property type="entry name" value="ABC_transporter-like_ATP-bd"/>
</dbReference>
<dbReference type="PANTHER" id="PTHR43394:SF1">
    <property type="entry name" value="ATP-BINDING CASSETTE SUB-FAMILY B MEMBER 10, MITOCHONDRIAL"/>
    <property type="match status" value="1"/>
</dbReference>
<accession>A0A1I5S3M3</accession>
<evidence type="ECO:0000259" key="9">
    <source>
        <dbReference type="PROSITE" id="PS50929"/>
    </source>
</evidence>
<reference evidence="10 11" key="1">
    <citation type="submission" date="2016-10" db="EMBL/GenBank/DDBJ databases">
        <authorList>
            <person name="de Groot N.N."/>
        </authorList>
    </citation>
    <scope>NUCLEOTIDE SEQUENCE [LARGE SCALE GENOMIC DNA]</scope>
    <source>
        <strain evidence="10 11">DSM 44637</strain>
    </source>
</reference>
<evidence type="ECO:0000256" key="1">
    <source>
        <dbReference type="ARBA" id="ARBA00004651"/>
    </source>
</evidence>
<evidence type="ECO:0000256" key="7">
    <source>
        <dbReference type="SAM" id="Phobius"/>
    </source>
</evidence>
<evidence type="ECO:0000256" key="6">
    <source>
        <dbReference type="ARBA" id="ARBA00023136"/>
    </source>
</evidence>
<dbReference type="Pfam" id="PF00005">
    <property type="entry name" value="ABC_tran"/>
    <property type="match status" value="1"/>
</dbReference>
<organism evidence="10 11">
    <name type="scientific">Amycolatopsis rubida</name>
    <dbReference type="NCBI Taxonomy" id="112413"/>
    <lineage>
        <taxon>Bacteria</taxon>
        <taxon>Bacillati</taxon>
        <taxon>Actinomycetota</taxon>
        <taxon>Actinomycetes</taxon>
        <taxon>Pseudonocardiales</taxon>
        <taxon>Pseudonocardiaceae</taxon>
        <taxon>Amycolatopsis</taxon>
    </lineage>
</organism>
<dbReference type="GO" id="GO:0015421">
    <property type="term" value="F:ABC-type oligopeptide transporter activity"/>
    <property type="evidence" value="ECO:0007669"/>
    <property type="project" value="TreeGrafter"/>
</dbReference>